<feature type="transmembrane region" description="Helical" evidence="1">
    <location>
        <begin position="115"/>
        <end position="133"/>
    </location>
</feature>
<keyword evidence="1" id="KW-0812">Transmembrane</keyword>
<dbReference type="Proteomes" id="UP000244180">
    <property type="component" value="Unassembled WGS sequence"/>
</dbReference>
<feature type="transmembrane region" description="Helical" evidence="1">
    <location>
        <begin position="51"/>
        <end position="76"/>
    </location>
</feature>
<name>A0A2T5G6T3_HYDSH</name>
<comment type="caution">
    <text evidence="2">The sequence shown here is derived from an EMBL/GenBank/DDBJ whole genome shotgun (WGS) entry which is preliminary data.</text>
</comment>
<evidence type="ECO:0000313" key="3">
    <source>
        <dbReference type="Proteomes" id="UP000244180"/>
    </source>
</evidence>
<keyword evidence="1" id="KW-0472">Membrane</keyword>
<protein>
    <submittedName>
        <fullName evidence="2">Hydrogenase-4 component D</fullName>
    </submittedName>
</protein>
<dbReference type="AlphaFoldDB" id="A0A2T5G6T3"/>
<gene>
    <name evidence="2" type="ORF">HSCHL_0991</name>
</gene>
<sequence>MEYIFFLVESILERPNEEFGKKFYLHPRRHGMLFQPYVVGQRTGSYFFGRFMIILAGFQVGWHQPLILVLMIVTLVESVENFIWILKWMGVNVFGSSSEAIAGASPTPVSIQFDVGALILMTLVSQYIGFLLLS</sequence>
<organism evidence="2 3">
    <name type="scientific">Hydrogenibacillus schlegelii</name>
    <name type="common">Bacillus schlegelii</name>
    <dbReference type="NCBI Taxonomy" id="1484"/>
    <lineage>
        <taxon>Bacteria</taxon>
        <taxon>Bacillati</taxon>
        <taxon>Bacillota</taxon>
        <taxon>Bacilli</taxon>
        <taxon>Bacillales</taxon>
        <taxon>Bacillales Family X. Incertae Sedis</taxon>
        <taxon>Hydrogenibacillus</taxon>
    </lineage>
</organism>
<evidence type="ECO:0000313" key="2">
    <source>
        <dbReference type="EMBL" id="PTQ51872.1"/>
    </source>
</evidence>
<keyword evidence="1" id="KW-1133">Transmembrane helix</keyword>
<proteinExistence type="predicted"/>
<dbReference type="RefSeq" id="WP_273000537.1">
    <property type="nucleotide sequence ID" value="NZ_PEBV01000034.1"/>
</dbReference>
<dbReference type="EMBL" id="PEBV01000034">
    <property type="protein sequence ID" value="PTQ51872.1"/>
    <property type="molecule type" value="Genomic_DNA"/>
</dbReference>
<evidence type="ECO:0000256" key="1">
    <source>
        <dbReference type="SAM" id="Phobius"/>
    </source>
</evidence>
<reference evidence="2 3" key="1">
    <citation type="submission" date="2017-08" db="EMBL/GenBank/DDBJ databases">
        <title>Burning lignite coal seam in the remote Altai Mountains harbors a hydrogen-driven thermophilic microbial community.</title>
        <authorList>
            <person name="Kadnikov V.V."/>
            <person name="Mardanov A.V."/>
            <person name="Ivasenko D."/>
            <person name="Beletsky A.V."/>
            <person name="Karnachuk O.V."/>
            <person name="Ravin N.V."/>
        </authorList>
    </citation>
    <scope>NUCLEOTIDE SEQUENCE [LARGE SCALE GENOMIC DNA]</scope>
    <source>
        <strain evidence="2">AL33</strain>
    </source>
</reference>
<accession>A0A2T5G6T3</accession>